<evidence type="ECO:0000313" key="2">
    <source>
        <dbReference type="EMBL" id="UTN92027.1"/>
    </source>
</evidence>
<reference evidence="2 3" key="1">
    <citation type="submission" date="2022-05" db="EMBL/GenBank/DDBJ databases">
        <authorList>
            <person name="Newell B.J."/>
            <person name="Weaver O.G."/>
            <person name="Grabski S.E."/>
            <person name="Haskins S.E."/>
            <person name="Heijnen K.A."/>
            <person name="Furlong R.J."/>
            <person name="Sisk M.A."/>
            <person name="Booton G."/>
            <person name="Daniels C.J."/>
            <person name="Ball S.L."/>
            <person name="Garlena R.A."/>
            <person name="Russell D.A."/>
            <person name="Jacobs-Sera D."/>
            <person name="Hatfull G.F."/>
        </authorList>
    </citation>
    <scope>NUCLEOTIDE SEQUENCE [LARGE SCALE GENOMIC DNA]</scope>
</reference>
<evidence type="ECO:0000313" key="3">
    <source>
        <dbReference type="Proteomes" id="UP001060310"/>
    </source>
</evidence>
<gene>
    <name evidence="2" type="primary">22</name>
    <name evidence="2" type="ORF">SEA_DARBY_22</name>
</gene>
<feature type="compositionally biased region" description="Polar residues" evidence="1">
    <location>
        <begin position="1"/>
        <end position="21"/>
    </location>
</feature>
<feature type="region of interest" description="Disordered" evidence="1">
    <location>
        <begin position="1"/>
        <end position="22"/>
    </location>
</feature>
<organism evidence="2 3">
    <name type="scientific">Arthrobacter phage Darby</name>
    <dbReference type="NCBI Taxonomy" id="2951390"/>
    <lineage>
        <taxon>Viruses</taxon>
        <taxon>Duplodnaviria</taxon>
        <taxon>Heunggongvirae</taxon>
        <taxon>Uroviricota</taxon>
        <taxon>Caudoviricetes</taxon>
        <taxon>Gordonvirus</taxon>
        <taxon>Gordonvirus darby</taxon>
    </lineage>
</organism>
<dbReference type="RefSeq" id="YP_010750473.1">
    <property type="nucleotide sequence ID" value="NC_073334.1"/>
</dbReference>
<dbReference type="Proteomes" id="UP001060310">
    <property type="component" value="Segment"/>
</dbReference>
<keyword evidence="3" id="KW-1185">Reference proteome</keyword>
<name>A0A9E7NHE0_9CAUD</name>
<dbReference type="CDD" id="cd19958">
    <property type="entry name" value="pyocin_knob"/>
    <property type="match status" value="1"/>
</dbReference>
<evidence type="ECO:0000256" key="1">
    <source>
        <dbReference type="SAM" id="MobiDB-lite"/>
    </source>
</evidence>
<sequence length="307" mass="32803">MVNTPDDPNQAQAWISGTPPDQTIDFYIPRGNTGPRGPVGPIGPSLAVGSVETVTGPAAPGTVGATGLTGPKGDPGGFTLGTQVFSATDANTLLSPGIYRQVSGSSSTYNWPVAGKGVLTVWAEADQTELFQEFMLITNSRVFYRRNLFAGTWSAWRAYSSTRVDQTAGRAIYTWDDVNNREQMIHGDTGWRSIVADVLNGWTATALLVRRVGATVFLRIYQLNGTTMTNGTFATLPAGFRSGVFQYEPCYTESVNMTTLLVESTGNLKATGSTIKYGTVAYAEVKWSTTETWPTTLPGVASGSIPT</sequence>
<evidence type="ECO:0008006" key="4">
    <source>
        <dbReference type="Google" id="ProtNLM"/>
    </source>
</evidence>
<accession>A0A9E7NHE0</accession>
<dbReference type="KEGG" id="vg:79993826"/>
<dbReference type="GeneID" id="79993826"/>
<protein>
    <recommendedName>
        <fullName evidence="4">Minor tail protein</fullName>
    </recommendedName>
</protein>
<dbReference type="EMBL" id="ON456340">
    <property type="protein sequence ID" value="UTN92027.1"/>
    <property type="molecule type" value="Genomic_DNA"/>
</dbReference>
<proteinExistence type="predicted"/>